<dbReference type="PATRIC" id="fig|1872076.5.peg.5192"/>
<evidence type="ECO:0000313" key="5">
    <source>
        <dbReference type="Proteomes" id="UP000094056"/>
    </source>
</evidence>
<dbReference type="InterPro" id="IPR051538">
    <property type="entry name" value="Acyl-CoA_Synth/Transferase"/>
</dbReference>
<name>A0A1E3X4F5_9BACT</name>
<keyword evidence="3" id="KW-0067">ATP-binding</keyword>
<evidence type="ECO:0000256" key="1">
    <source>
        <dbReference type="ARBA" id="ARBA00022598"/>
    </source>
</evidence>
<dbReference type="AlphaFoldDB" id="A0A1E3X4F5"/>
<dbReference type="SUPFAM" id="SSF56059">
    <property type="entry name" value="Glutathione synthetase ATP-binding domain-like"/>
    <property type="match status" value="1"/>
</dbReference>
<comment type="caution">
    <text evidence="4">The sequence shown here is derived from an EMBL/GenBank/DDBJ whole genome shotgun (WGS) entry which is preliminary data.</text>
</comment>
<protein>
    <submittedName>
        <fullName evidence="4">Acetyl coenzyme A synthetase subunit alpha</fullName>
    </submittedName>
</protein>
<organism evidence="4 5">
    <name type="scientific">Candidatus Scalindua rubra</name>
    <dbReference type="NCBI Taxonomy" id="1872076"/>
    <lineage>
        <taxon>Bacteria</taxon>
        <taxon>Pseudomonadati</taxon>
        <taxon>Planctomycetota</taxon>
        <taxon>Candidatus Brocadiia</taxon>
        <taxon>Candidatus Brocadiales</taxon>
        <taxon>Candidatus Scalinduaceae</taxon>
        <taxon>Candidatus Scalindua</taxon>
    </lineage>
</organism>
<gene>
    <name evidence="4" type="ORF">SCARUB_04339</name>
</gene>
<proteinExistence type="predicted"/>
<dbReference type="Pfam" id="PF13549">
    <property type="entry name" value="ATP-grasp_5"/>
    <property type="match status" value="1"/>
</dbReference>
<evidence type="ECO:0000256" key="3">
    <source>
        <dbReference type="ARBA" id="ARBA00022840"/>
    </source>
</evidence>
<evidence type="ECO:0000256" key="2">
    <source>
        <dbReference type="ARBA" id="ARBA00022741"/>
    </source>
</evidence>
<keyword evidence="2" id="KW-0547">Nucleotide-binding</keyword>
<accession>A0A1E3X4F5</accession>
<dbReference type="EMBL" id="MAYW01000209">
    <property type="protein sequence ID" value="ODS30553.1"/>
    <property type="molecule type" value="Genomic_DNA"/>
</dbReference>
<evidence type="ECO:0000313" key="4">
    <source>
        <dbReference type="EMBL" id="ODS30553.1"/>
    </source>
</evidence>
<dbReference type="PANTHER" id="PTHR43334">
    <property type="entry name" value="ACETATE--COA LIGASE [ADP-FORMING]"/>
    <property type="match status" value="1"/>
</dbReference>
<dbReference type="PANTHER" id="PTHR43334:SF2">
    <property type="entry name" value="ACETATE--COA LIGASE [ADP-FORMING]"/>
    <property type="match status" value="1"/>
</dbReference>
<reference evidence="4 5" key="1">
    <citation type="submission" date="2016-07" db="EMBL/GenBank/DDBJ databases">
        <title>Draft genome of Scalindua rubra, obtained from a brine-seawater interface in the Red Sea, sheds light on salt adaptation in anammox bacteria.</title>
        <authorList>
            <person name="Speth D.R."/>
            <person name="Lagkouvardos I."/>
            <person name="Wang Y."/>
            <person name="Qian P.-Y."/>
            <person name="Dutilh B.E."/>
            <person name="Jetten M.S."/>
        </authorList>
    </citation>
    <scope>NUCLEOTIDE SEQUENCE [LARGE SCALE GENOMIC DNA]</scope>
    <source>
        <strain evidence="4">BSI-1</strain>
    </source>
</reference>
<dbReference type="GO" id="GO:0016874">
    <property type="term" value="F:ligase activity"/>
    <property type="evidence" value="ECO:0007669"/>
    <property type="project" value="UniProtKB-KW"/>
</dbReference>
<sequence>MIKSIRAYKILEGVRGEKPSDINAIAKCLERISQLVIDFEDILELDINPLIVFSKGNGCKVVTQRSF</sequence>
<keyword evidence="1" id="KW-0436">Ligase</keyword>
<dbReference type="Proteomes" id="UP000094056">
    <property type="component" value="Unassembled WGS sequence"/>
</dbReference>
<dbReference type="GO" id="GO:0005524">
    <property type="term" value="F:ATP binding"/>
    <property type="evidence" value="ECO:0007669"/>
    <property type="project" value="UniProtKB-KW"/>
</dbReference>
<dbReference type="Gene3D" id="3.30.470.20">
    <property type="entry name" value="ATP-grasp fold, B domain"/>
    <property type="match status" value="1"/>
</dbReference>